<evidence type="ECO:0000313" key="6">
    <source>
        <dbReference type="EMBL" id="KXT13539.1"/>
    </source>
</evidence>
<accession>A0A139IFS6</accession>
<keyword evidence="7" id="KW-1185">Reference proteome</keyword>
<gene>
    <name evidence="6" type="ORF">AC579_1398</name>
</gene>
<dbReference type="EMBL" id="LFZO01000112">
    <property type="protein sequence ID" value="KXT13539.1"/>
    <property type="molecule type" value="Genomic_DNA"/>
</dbReference>
<dbReference type="InterPro" id="IPR036259">
    <property type="entry name" value="MFS_trans_sf"/>
</dbReference>
<reference evidence="6 7" key="1">
    <citation type="submission" date="2015-07" db="EMBL/GenBank/DDBJ databases">
        <title>Comparative genomics of the Sigatoka disease complex on banana suggests a link between parallel evolutionary changes in Pseudocercospora fijiensis and Pseudocercospora eumusae and increased virulence on the banana host.</title>
        <authorList>
            <person name="Chang T.-C."/>
            <person name="Salvucci A."/>
            <person name="Crous P.W."/>
            <person name="Stergiopoulos I."/>
        </authorList>
    </citation>
    <scope>NUCLEOTIDE SEQUENCE [LARGE SCALE GENOMIC DNA]</scope>
    <source>
        <strain evidence="6 7">CBS 116634</strain>
    </source>
</reference>
<proteinExistence type="predicted"/>
<evidence type="ECO:0000256" key="3">
    <source>
        <dbReference type="ARBA" id="ARBA00022989"/>
    </source>
</evidence>
<keyword evidence="3 5" id="KW-1133">Transmembrane helix</keyword>
<dbReference type="PANTHER" id="PTHR23502:SF38">
    <property type="entry name" value="POLYAMINE TRANSPORTER 4"/>
    <property type="match status" value="1"/>
</dbReference>
<evidence type="ECO:0000256" key="2">
    <source>
        <dbReference type="ARBA" id="ARBA00022692"/>
    </source>
</evidence>
<feature type="transmembrane region" description="Helical" evidence="5">
    <location>
        <begin position="201"/>
        <end position="223"/>
    </location>
</feature>
<evidence type="ECO:0000313" key="7">
    <source>
        <dbReference type="Proteomes" id="UP000073492"/>
    </source>
</evidence>
<dbReference type="GO" id="GO:0000297">
    <property type="term" value="F:spermine transmembrane transporter activity"/>
    <property type="evidence" value="ECO:0007669"/>
    <property type="project" value="TreeGrafter"/>
</dbReference>
<dbReference type="AlphaFoldDB" id="A0A139IFS6"/>
<dbReference type="Proteomes" id="UP000073492">
    <property type="component" value="Unassembled WGS sequence"/>
</dbReference>
<evidence type="ECO:0000256" key="4">
    <source>
        <dbReference type="ARBA" id="ARBA00023136"/>
    </source>
</evidence>
<feature type="transmembrane region" description="Helical" evidence="5">
    <location>
        <begin position="124"/>
        <end position="149"/>
    </location>
</feature>
<dbReference type="GO" id="GO:0015606">
    <property type="term" value="F:spermidine transmembrane transporter activity"/>
    <property type="evidence" value="ECO:0007669"/>
    <property type="project" value="TreeGrafter"/>
</dbReference>
<dbReference type="STRING" id="113226.A0A139IFS6"/>
<comment type="caution">
    <text evidence="6">The sequence shown here is derived from an EMBL/GenBank/DDBJ whole genome shotgun (WGS) entry which is preliminary data.</text>
</comment>
<keyword evidence="4 5" id="KW-0472">Membrane</keyword>
<name>A0A139IFS6_9PEZI</name>
<feature type="transmembrane region" description="Helical" evidence="5">
    <location>
        <begin position="86"/>
        <end position="112"/>
    </location>
</feature>
<sequence length="284" mass="31817">MHGGFAAQQYKGWQCTQWCPILLAVVTHIPCLLMEKTYKEVILQKRAKRLHLAPPPGPKVTSLRYWQTRATVTTTRPIAMMFAEPLVLLFGLYNPFTFSLLFAFFAAFPYTYAKDYQFHTWQTGFTFISIGLGVLIAAATAINFDRLIYRKKHDQALAEGKGPVPPEERLCAGMAGAIELPIGLFWFAWTARSNIHWISPAAAGIPFAWGNLALFLAATLFMIDVYGPMNGASAVAANGLMRYTFGACFPLFTVRMYERLGIAWATSLLRIHLHCDATYPICFL</sequence>
<evidence type="ECO:0000256" key="5">
    <source>
        <dbReference type="SAM" id="Phobius"/>
    </source>
</evidence>
<dbReference type="OrthoDB" id="3936150at2759"/>
<comment type="subcellular location">
    <subcellularLocation>
        <location evidence="1">Membrane</location>
        <topology evidence="1">Multi-pass membrane protein</topology>
    </subcellularLocation>
</comment>
<dbReference type="SUPFAM" id="SSF103473">
    <property type="entry name" value="MFS general substrate transporter"/>
    <property type="match status" value="1"/>
</dbReference>
<dbReference type="Gene3D" id="1.20.1250.20">
    <property type="entry name" value="MFS general substrate transporter like domains"/>
    <property type="match status" value="1"/>
</dbReference>
<protein>
    <submittedName>
        <fullName evidence="6">Uncharacterized protein</fullName>
    </submittedName>
</protein>
<organism evidence="6 7">
    <name type="scientific">Pseudocercospora musae</name>
    <dbReference type="NCBI Taxonomy" id="113226"/>
    <lineage>
        <taxon>Eukaryota</taxon>
        <taxon>Fungi</taxon>
        <taxon>Dikarya</taxon>
        <taxon>Ascomycota</taxon>
        <taxon>Pezizomycotina</taxon>
        <taxon>Dothideomycetes</taxon>
        <taxon>Dothideomycetidae</taxon>
        <taxon>Mycosphaerellales</taxon>
        <taxon>Mycosphaerellaceae</taxon>
        <taxon>Pseudocercospora</taxon>
    </lineage>
</organism>
<dbReference type="GO" id="GO:0005886">
    <property type="term" value="C:plasma membrane"/>
    <property type="evidence" value="ECO:0007669"/>
    <property type="project" value="TreeGrafter"/>
</dbReference>
<dbReference type="PANTHER" id="PTHR23502">
    <property type="entry name" value="MAJOR FACILITATOR SUPERFAMILY"/>
    <property type="match status" value="1"/>
</dbReference>
<keyword evidence="2 5" id="KW-0812">Transmembrane</keyword>
<evidence type="ECO:0000256" key="1">
    <source>
        <dbReference type="ARBA" id="ARBA00004141"/>
    </source>
</evidence>